<reference evidence="1" key="1">
    <citation type="submission" date="2014-09" db="EMBL/GenBank/DDBJ databases">
        <authorList>
            <person name="Magalhaes I.L.F."/>
            <person name="Oliveira U."/>
            <person name="Santos F.R."/>
            <person name="Vidigal T.H.D.A."/>
            <person name="Brescovit A.D."/>
            <person name="Santos A.J."/>
        </authorList>
    </citation>
    <scope>NUCLEOTIDE SEQUENCE</scope>
    <source>
        <tissue evidence="1">Shoot tissue taken approximately 20 cm above the soil surface</tissue>
    </source>
</reference>
<reference evidence="1" key="2">
    <citation type="journal article" date="2015" name="Data Brief">
        <title>Shoot transcriptome of the giant reed, Arundo donax.</title>
        <authorList>
            <person name="Barrero R.A."/>
            <person name="Guerrero F.D."/>
            <person name="Moolhuijzen P."/>
            <person name="Goolsby J.A."/>
            <person name="Tidwell J."/>
            <person name="Bellgard S.E."/>
            <person name="Bellgard M.I."/>
        </authorList>
    </citation>
    <scope>NUCLEOTIDE SEQUENCE</scope>
    <source>
        <tissue evidence="1">Shoot tissue taken approximately 20 cm above the soil surface</tissue>
    </source>
</reference>
<protein>
    <submittedName>
        <fullName evidence="1">Uncharacterized protein</fullName>
    </submittedName>
</protein>
<sequence>MVRSDTGCARLTDPAVSSGTVCSSMWQFTTSASVPSETSCCTLSWSTSDVNASACVVGTTRKSMDTLRDRAKLISFAPSSS</sequence>
<evidence type="ECO:0000313" key="1">
    <source>
        <dbReference type="EMBL" id="JAE07340.1"/>
    </source>
</evidence>
<proteinExistence type="predicted"/>
<dbReference type="AlphaFoldDB" id="A0A0A9F2S0"/>
<organism evidence="1">
    <name type="scientific">Arundo donax</name>
    <name type="common">Giant reed</name>
    <name type="synonym">Donax arundinaceus</name>
    <dbReference type="NCBI Taxonomy" id="35708"/>
    <lineage>
        <taxon>Eukaryota</taxon>
        <taxon>Viridiplantae</taxon>
        <taxon>Streptophyta</taxon>
        <taxon>Embryophyta</taxon>
        <taxon>Tracheophyta</taxon>
        <taxon>Spermatophyta</taxon>
        <taxon>Magnoliopsida</taxon>
        <taxon>Liliopsida</taxon>
        <taxon>Poales</taxon>
        <taxon>Poaceae</taxon>
        <taxon>PACMAD clade</taxon>
        <taxon>Arundinoideae</taxon>
        <taxon>Arundineae</taxon>
        <taxon>Arundo</taxon>
    </lineage>
</organism>
<name>A0A0A9F2S0_ARUDO</name>
<dbReference type="EMBL" id="GBRH01190556">
    <property type="protein sequence ID" value="JAE07340.1"/>
    <property type="molecule type" value="Transcribed_RNA"/>
</dbReference>
<accession>A0A0A9F2S0</accession>